<evidence type="ECO:0000256" key="1">
    <source>
        <dbReference type="SAM" id="Phobius"/>
    </source>
</evidence>
<keyword evidence="1" id="KW-0472">Membrane</keyword>
<dbReference type="EMBL" id="KZ613939">
    <property type="protein sequence ID" value="PMD45944.1"/>
    <property type="molecule type" value="Genomic_DNA"/>
</dbReference>
<dbReference type="AlphaFoldDB" id="A0A2J6S5A4"/>
<dbReference type="OrthoDB" id="5002670at2759"/>
<accession>A0A2J6S5A4</accession>
<gene>
    <name evidence="2" type="ORF">L207DRAFT_479517</name>
</gene>
<keyword evidence="3" id="KW-1185">Reference proteome</keyword>
<organism evidence="2 3">
    <name type="scientific">Hyaloscypha variabilis (strain UAMH 11265 / GT02V1 / F)</name>
    <name type="common">Meliniomyces variabilis</name>
    <dbReference type="NCBI Taxonomy" id="1149755"/>
    <lineage>
        <taxon>Eukaryota</taxon>
        <taxon>Fungi</taxon>
        <taxon>Dikarya</taxon>
        <taxon>Ascomycota</taxon>
        <taxon>Pezizomycotina</taxon>
        <taxon>Leotiomycetes</taxon>
        <taxon>Helotiales</taxon>
        <taxon>Hyaloscyphaceae</taxon>
        <taxon>Hyaloscypha</taxon>
        <taxon>Hyaloscypha variabilis</taxon>
    </lineage>
</organism>
<name>A0A2J6S5A4_HYAVF</name>
<dbReference type="PROSITE" id="PS51257">
    <property type="entry name" value="PROKAR_LIPOPROTEIN"/>
    <property type="match status" value="1"/>
</dbReference>
<feature type="transmembrane region" description="Helical" evidence="1">
    <location>
        <begin position="23"/>
        <end position="49"/>
    </location>
</feature>
<evidence type="ECO:0000313" key="3">
    <source>
        <dbReference type="Proteomes" id="UP000235786"/>
    </source>
</evidence>
<reference evidence="2 3" key="1">
    <citation type="submission" date="2016-04" db="EMBL/GenBank/DDBJ databases">
        <title>A degradative enzymes factory behind the ericoid mycorrhizal symbiosis.</title>
        <authorList>
            <consortium name="DOE Joint Genome Institute"/>
            <person name="Martino E."/>
            <person name="Morin E."/>
            <person name="Grelet G."/>
            <person name="Kuo A."/>
            <person name="Kohler A."/>
            <person name="Daghino S."/>
            <person name="Barry K."/>
            <person name="Choi C."/>
            <person name="Cichocki N."/>
            <person name="Clum A."/>
            <person name="Copeland A."/>
            <person name="Hainaut M."/>
            <person name="Haridas S."/>
            <person name="Labutti K."/>
            <person name="Lindquist E."/>
            <person name="Lipzen A."/>
            <person name="Khouja H.-R."/>
            <person name="Murat C."/>
            <person name="Ohm R."/>
            <person name="Olson A."/>
            <person name="Spatafora J."/>
            <person name="Veneault-Fourrey C."/>
            <person name="Henrissat B."/>
            <person name="Grigoriev I."/>
            <person name="Martin F."/>
            <person name="Perotto S."/>
        </authorList>
    </citation>
    <scope>NUCLEOTIDE SEQUENCE [LARGE SCALE GENOMIC DNA]</scope>
    <source>
        <strain evidence="2 3">F</strain>
    </source>
</reference>
<dbReference type="Proteomes" id="UP000235786">
    <property type="component" value="Unassembled WGS sequence"/>
</dbReference>
<evidence type="ECO:0000313" key="2">
    <source>
        <dbReference type="EMBL" id="PMD45944.1"/>
    </source>
</evidence>
<keyword evidence="1" id="KW-0812">Transmembrane</keyword>
<sequence length="572" mass="61803">MGLYREGTYKAGSTSSSKRQSHAALALGTLACGFVAISLCVAAIIWLWVSGPQEVPGQDTRITAVIITVGRSLASLFIGIAFARAAWGSFTPQLVYGSQLSGRTLLAVCQPWDSLGQWQDFNHLPTAFKIYVLLGGLAWAGMMGTSSAIRYVSHGVFATGTALVADFEYACNVSLVQPSNYFCMAATSPNTTDANTSFNLNGNTSRTSWQYIEQVNSGGQGTVTLTGSIGDDALGANVTLAVLPAGWYLKEGHELPWMAISVSCRSLPIMAEFTGEGLLASAMIIVDGSIIDTLDITQMPQWNSIVQIYQQVNDSGPYSSLSPWKIVMLTRDVNDGTAHFDGLADNAVTYLGNSYLDLHGYPQPVLQGVLGAAAYCEFEGSAGGEWPNDLWPSRGQTTNFVAGELIDNRPTMATGVLNYGPSWQYSPASAVSYIANNTGPGVSFPDLFASYIRNQWALMAFSMSPQCSRQIEYDFEGTTSSRLFINVTAVAILPLSALMLGLFATLIAFFMTIQQRYLIQRVEFEGWWLFKALRPDLVDGAHGDATQKELQKAYDGLGVYYENGTGQLVFLT</sequence>
<feature type="transmembrane region" description="Helical" evidence="1">
    <location>
        <begin position="61"/>
        <end position="83"/>
    </location>
</feature>
<keyword evidence="1" id="KW-1133">Transmembrane helix</keyword>
<feature type="transmembrane region" description="Helical" evidence="1">
    <location>
        <begin position="483"/>
        <end position="511"/>
    </location>
</feature>
<proteinExistence type="predicted"/>
<protein>
    <submittedName>
        <fullName evidence="2">Uncharacterized protein</fullName>
    </submittedName>
</protein>
<feature type="transmembrane region" description="Helical" evidence="1">
    <location>
        <begin position="130"/>
        <end position="149"/>
    </location>
</feature>